<evidence type="ECO:0000256" key="5">
    <source>
        <dbReference type="PROSITE-ProRule" id="PRU00089"/>
    </source>
</evidence>
<dbReference type="SMART" id="SM00339">
    <property type="entry name" value="FH"/>
    <property type="match status" value="1"/>
</dbReference>
<name>A0ABR2WIC9_9FUNG</name>
<dbReference type="PROSITE" id="PS00657">
    <property type="entry name" value="FORK_HEAD_1"/>
    <property type="match status" value="1"/>
</dbReference>
<evidence type="ECO:0000256" key="3">
    <source>
        <dbReference type="ARBA" id="ARBA00023163"/>
    </source>
</evidence>
<organism evidence="8 9">
    <name type="scientific">Basidiobolus ranarum</name>
    <dbReference type="NCBI Taxonomy" id="34480"/>
    <lineage>
        <taxon>Eukaryota</taxon>
        <taxon>Fungi</taxon>
        <taxon>Fungi incertae sedis</taxon>
        <taxon>Zoopagomycota</taxon>
        <taxon>Entomophthoromycotina</taxon>
        <taxon>Basidiobolomycetes</taxon>
        <taxon>Basidiobolales</taxon>
        <taxon>Basidiobolaceae</taxon>
        <taxon>Basidiobolus</taxon>
    </lineage>
</organism>
<dbReference type="InterPro" id="IPR001766">
    <property type="entry name" value="Fork_head_dom"/>
</dbReference>
<protein>
    <recommendedName>
        <fullName evidence="7">Fork-head domain-containing protein</fullName>
    </recommendedName>
</protein>
<dbReference type="SUPFAM" id="SSF46785">
    <property type="entry name" value="Winged helix' DNA-binding domain"/>
    <property type="match status" value="1"/>
</dbReference>
<dbReference type="InterPro" id="IPR036390">
    <property type="entry name" value="WH_DNA-bd_sf"/>
</dbReference>
<dbReference type="PRINTS" id="PR00053">
    <property type="entry name" value="FORKHEAD"/>
</dbReference>
<dbReference type="Proteomes" id="UP001479436">
    <property type="component" value="Unassembled WGS sequence"/>
</dbReference>
<evidence type="ECO:0000313" key="8">
    <source>
        <dbReference type="EMBL" id="KAK9761204.1"/>
    </source>
</evidence>
<dbReference type="Gene3D" id="1.10.10.10">
    <property type="entry name" value="Winged helix-like DNA-binding domain superfamily/Winged helix DNA-binding domain"/>
    <property type="match status" value="1"/>
</dbReference>
<dbReference type="PANTHER" id="PTHR46078:SF2">
    <property type="entry name" value="FORK-HEAD DOMAIN-CONTAINING PROTEIN"/>
    <property type="match status" value="1"/>
</dbReference>
<sequence length="358" mass="40160">MDFSSSPQPLSSFNSNDHSTIANYSHSDTTDYKPLSPPLSVQSSPYQTTKGNNNSLFDPNIPIDTKMEGKPPYSYAKLIVYAIMTSKNQALTLNEIYNWILDNFPFYRTAGPGWKNSIRHNLSLNKTFVRVPRAINEPGKGSYWTVNLSATNGKSKRVKDNKEYSPYYIKDPYYDEINSYTHQPFEQIYPNHHYYPASPMVYSANLANPSFTSTLVDPGHLVHSTSQPDQYQGLYHNPTQLVYNVSHNTTENASSQGVLLLSPTANHPVYSCHEFPFQLESKTSKCADRLFDRSPTKSVTNITFPTMYSECPLQSSLSCTISSSAIPSPYLSFTPSATLDSPELIISSEYLPAKPGYL</sequence>
<dbReference type="InterPro" id="IPR030456">
    <property type="entry name" value="TF_fork_head_CS_2"/>
</dbReference>
<feature type="DNA-binding region" description="Fork-head" evidence="5">
    <location>
        <begin position="70"/>
        <end position="160"/>
    </location>
</feature>
<evidence type="ECO:0000256" key="4">
    <source>
        <dbReference type="ARBA" id="ARBA00023242"/>
    </source>
</evidence>
<keyword evidence="2 5" id="KW-0238">DNA-binding</keyword>
<dbReference type="Pfam" id="PF00250">
    <property type="entry name" value="Forkhead"/>
    <property type="match status" value="1"/>
</dbReference>
<feature type="compositionally biased region" description="Polar residues" evidence="6">
    <location>
        <begin position="46"/>
        <end position="57"/>
    </location>
</feature>
<evidence type="ECO:0000256" key="1">
    <source>
        <dbReference type="ARBA" id="ARBA00023015"/>
    </source>
</evidence>
<comment type="subcellular location">
    <subcellularLocation>
        <location evidence="5">Nucleus</location>
    </subcellularLocation>
</comment>
<evidence type="ECO:0000313" key="9">
    <source>
        <dbReference type="Proteomes" id="UP001479436"/>
    </source>
</evidence>
<keyword evidence="4 5" id="KW-0539">Nucleus</keyword>
<dbReference type="CDD" id="cd00059">
    <property type="entry name" value="FH_FOX"/>
    <property type="match status" value="1"/>
</dbReference>
<gene>
    <name evidence="8" type="ORF">K7432_014059</name>
</gene>
<dbReference type="PROSITE" id="PS50039">
    <property type="entry name" value="FORK_HEAD_3"/>
    <property type="match status" value="1"/>
</dbReference>
<keyword evidence="3" id="KW-0804">Transcription</keyword>
<proteinExistence type="predicted"/>
<keyword evidence="9" id="KW-1185">Reference proteome</keyword>
<feature type="domain" description="Fork-head" evidence="7">
    <location>
        <begin position="70"/>
        <end position="160"/>
    </location>
</feature>
<dbReference type="InterPro" id="IPR036388">
    <property type="entry name" value="WH-like_DNA-bd_sf"/>
</dbReference>
<comment type="caution">
    <text evidence="8">The sequence shown here is derived from an EMBL/GenBank/DDBJ whole genome shotgun (WGS) entry which is preliminary data.</text>
</comment>
<feature type="region of interest" description="Disordered" evidence="6">
    <location>
        <begin position="24"/>
        <end position="57"/>
    </location>
</feature>
<evidence type="ECO:0000259" key="7">
    <source>
        <dbReference type="PROSITE" id="PS50039"/>
    </source>
</evidence>
<dbReference type="PANTHER" id="PTHR46078">
    <property type="entry name" value="FORKHEAD BOX PROTEIN J2 FAMILY MEMBER"/>
    <property type="match status" value="1"/>
</dbReference>
<evidence type="ECO:0000256" key="6">
    <source>
        <dbReference type="SAM" id="MobiDB-lite"/>
    </source>
</evidence>
<dbReference type="PROSITE" id="PS00658">
    <property type="entry name" value="FORK_HEAD_2"/>
    <property type="match status" value="1"/>
</dbReference>
<dbReference type="EMBL" id="JASJQH010001504">
    <property type="protein sequence ID" value="KAK9761204.1"/>
    <property type="molecule type" value="Genomic_DNA"/>
</dbReference>
<keyword evidence="1" id="KW-0805">Transcription regulation</keyword>
<dbReference type="InterPro" id="IPR045912">
    <property type="entry name" value="FOXJ2/3-like"/>
</dbReference>
<dbReference type="InterPro" id="IPR018122">
    <property type="entry name" value="TF_fork_head_CS_1"/>
</dbReference>
<evidence type="ECO:0000256" key="2">
    <source>
        <dbReference type="ARBA" id="ARBA00023125"/>
    </source>
</evidence>
<reference evidence="8 9" key="1">
    <citation type="submission" date="2023-04" db="EMBL/GenBank/DDBJ databases">
        <title>Genome of Basidiobolus ranarum AG-B5.</title>
        <authorList>
            <person name="Stajich J.E."/>
            <person name="Carter-House D."/>
            <person name="Gryganskyi A."/>
        </authorList>
    </citation>
    <scope>NUCLEOTIDE SEQUENCE [LARGE SCALE GENOMIC DNA]</scope>
    <source>
        <strain evidence="8 9">AG-B5</strain>
    </source>
</reference>
<accession>A0ABR2WIC9</accession>